<evidence type="ECO:0000313" key="4">
    <source>
        <dbReference type="EMBL" id="EFV43263.1"/>
    </source>
</evidence>
<reference evidence="4 5" key="1">
    <citation type="submission" date="2010-10" db="EMBL/GenBank/DDBJ databases">
        <authorList>
            <consortium name="The Broad Institute Genome Sequencing Platform"/>
            <person name="Ward D."/>
            <person name="Earl A."/>
            <person name="Feldgarden M."/>
            <person name="Young S.K."/>
            <person name="Gargeya S."/>
            <person name="Zeng Q."/>
            <person name="Alvarado L."/>
            <person name="Berlin A."/>
            <person name="Bochicchio J."/>
            <person name="Chapman S.B."/>
            <person name="Chen Z."/>
            <person name="Freedman E."/>
            <person name="Gellesch M."/>
            <person name="Goldberg J."/>
            <person name="Griggs A."/>
            <person name="Gujja S."/>
            <person name="Heilman E."/>
            <person name="Heiman D."/>
            <person name="Howarth C."/>
            <person name="Mehta T."/>
            <person name="Neiman D."/>
            <person name="Pearson M."/>
            <person name="Roberts A."/>
            <person name="Saif S."/>
            <person name="Shea T."/>
            <person name="Shenoy N."/>
            <person name="Sisk P."/>
            <person name="Stolte C."/>
            <person name="Sykes S."/>
            <person name="White J."/>
            <person name="Yandava C."/>
            <person name="Allen-Vercoe E."/>
            <person name="Sibley C."/>
            <person name="Ambrose C.E."/>
            <person name="Strauss J."/>
            <person name="Daigneault M."/>
            <person name="Haas B."/>
            <person name="Nusbaum C."/>
            <person name="Birren B."/>
        </authorList>
    </citation>
    <scope>NUCLEOTIDE SEQUENCE [LARGE SCALE GENOMIC DNA]</scope>
    <source>
        <strain evidence="4 5">3_1_6</strain>
    </source>
</reference>
<reference evidence="4 5" key="2">
    <citation type="submission" date="2013-04" db="EMBL/GenBank/DDBJ databases">
        <title>The Genome Sequence of Bilophila wadsworthia 3_1_6.</title>
        <authorList>
            <consortium name="The Broad Institute Genomics Platform"/>
            <person name="Earl A."/>
            <person name="Ward D."/>
            <person name="Feldgarden M."/>
            <person name="Gevers D."/>
            <person name="Sibley C."/>
            <person name="Strauss J."/>
            <person name="Allen-Vercoe E."/>
            <person name="Walker B."/>
            <person name="Young S."/>
            <person name="Zeng Q."/>
            <person name="Gargeya S."/>
            <person name="Fitzgerald M."/>
            <person name="Haas B."/>
            <person name="Abouelleil A."/>
            <person name="Allen A.W."/>
            <person name="Alvarado L."/>
            <person name="Arachchi H.M."/>
            <person name="Berlin A.M."/>
            <person name="Chapman S.B."/>
            <person name="Gainer-Dewar J."/>
            <person name="Goldberg J."/>
            <person name="Griggs A."/>
            <person name="Gujja S."/>
            <person name="Hansen M."/>
            <person name="Howarth C."/>
            <person name="Imamovic A."/>
            <person name="Ireland A."/>
            <person name="Larimer J."/>
            <person name="McCowan C."/>
            <person name="Murphy C."/>
            <person name="Pearson M."/>
            <person name="Poon T.W."/>
            <person name="Priest M."/>
            <person name="Roberts A."/>
            <person name="Saif S."/>
            <person name="Shea T."/>
            <person name="Sisk P."/>
            <person name="Sykes S."/>
            <person name="Wortman J."/>
            <person name="Nusbaum C."/>
            <person name="Birren B."/>
        </authorList>
    </citation>
    <scope>NUCLEOTIDE SEQUENCE [LARGE SCALE GENOMIC DNA]</scope>
    <source>
        <strain evidence="4 5">3_1_6</strain>
    </source>
</reference>
<dbReference type="Proteomes" id="UP000006034">
    <property type="component" value="Unassembled WGS sequence"/>
</dbReference>
<dbReference type="GeneID" id="78084607"/>
<dbReference type="Gene3D" id="3.40.50.620">
    <property type="entry name" value="HUPs"/>
    <property type="match status" value="1"/>
</dbReference>
<keyword evidence="1" id="KW-0547">Nucleotide-binding</keyword>
<dbReference type="eggNOG" id="COG0301">
    <property type="taxonomic scope" value="Bacteria"/>
</dbReference>
<dbReference type="InterPro" id="IPR020536">
    <property type="entry name" value="ThiI_AANH"/>
</dbReference>
<dbReference type="HOGENOM" id="CLU_053822_0_0_7"/>
<comment type="caution">
    <text evidence="4">The sequence shown here is derived from an EMBL/GenBank/DDBJ whole genome shotgun (WGS) entry which is preliminary data.</text>
</comment>
<keyword evidence="2" id="KW-0067">ATP-binding</keyword>
<accession>E5Y9Y6</accession>
<evidence type="ECO:0000256" key="2">
    <source>
        <dbReference type="ARBA" id="ARBA00022840"/>
    </source>
</evidence>
<evidence type="ECO:0000313" key="5">
    <source>
        <dbReference type="Proteomes" id="UP000006034"/>
    </source>
</evidence>
<proteinExistence type="predicted"/>
<organism evidence="4 5">
    <name type="scientific">Bilophila wadsworthia (strain 3_1_6)</name>
    <dbReference type="NCBI Taxonomy" id="563192"/>
    <lineage>
        <taxon>Bacteria</taxon>
        <taxon>Pseudomonadati</taxon>
        <taxon>Thermodesulfobacteriota</taxon>
        <taxon>Desulfovibrionia</taxon>
        <taxon>Desulfovibrionales</taxon>
        <taxon>Desulfovibrionaceae</taxon>
        <taxon>Bilophila</taxon>
    </lineage>
</organism>
<keyword evidence="5" id="KW-1185">Reference proteome</keyword>
<dbReference type="OrthoDB" id="9781887at2"/>
<dbReference type="AlphaFoldDB" id="E5Y9Y6"/>
<dbReference type="STRING" id="563192.HMPREF0179_03004"/>
<dbReference type="EMBL" id="ADCP02000001">
    <property type="protein sequence ID" value="EFV43263.1"/>
    <property type="molecule type" value="Genomic_DNA"/>
</dbReference>
<protein>
    <recommendedName>
        <fullName evidence="3">Thil AANH domain-containing protein</fullName>
    </recommendedName>
</protein>
<dbReference type="RefSeq" id="WP_005029311.1">
    <property type="nucleotide sequence ID" value="NZ_KE150238.1"/>
</dbReference>
<sequence length="357" mass="39900">MNTSTPHAFALFSGGLDSILAARLIMEQGLVVRCLHFVTPFFGKPQLIPHWEKVYGLEVEAVDVGEAFVRLLRERPAHGFGKVMNPCVDCKILMMRKARELMKKWGASFLISGEVLGQRPMSQRRDTLNVIRRDAEVKESLLRPLSAQLLDPTAPEISGLVDRNKLLGIFGRGRKSQMALADQMGLKEIPTPAGGCKLAEKENSRRYWPVLTRLKEPTVEDFELSNIGRQYWFGDHWLSMGRNEADNSALERLVRPGDAILRVRDFPSPFALARQLTPWDNETLQDAASLVASYSPKGVRAAEASPDGTIAVRVQINGESTFVNVAPKRTPALPWGEPEFVDVRKAIKAENRPTFDE</sequence>
<evidence type="ECO:0000259" key="3">
    <source>
        <dbReference type="Pfam" id="PF02568"/>
    </source>
</evidence>
<dbReference type="GO" id="GO:0004810">
    <property type="term" value="F:CCA tRNA nucleotidyltransferase activity"/>
    <property type="evidence" value="ECO:0007669"/>
    <property type="project" value="InterPro"/>
</dbReference>
<dbReference type="InterPro" id="IPR014729">
    <property type="entry name" value="Rossmann-like_a/b/a_fold"/>
</dbReference>
<name>E5Y9Y6_BILW3</name>
<dbReference type="SUPFAM" id="SSF52402">
    <property type="entry name" value="Adenine nucleotide alpha hydrolases-like"/>
    <property type="match status" value="1"/>
</dbReference>
<feature type="domain" description="Thil AANH" evidence="3">
    <location>
        <begin position="7"/>
        <end position="145"/>
    </location>
</feature>
<dbReference type="GO" id="GO:0005524">
    <property type="term" value="F:ATP binding"/>
    <property type="evidence" value="ECO:0007669"/>
    <property type="project" value="UniProtKB-KW"/>
</dbReference>
<gene>
    <name evidence="4" type="ORF">HMPREF0179_03004</name>
</gene>
<evidence type="ECO:0000256" key="1">
    <source>
        <dbReference type="ARBA" id="ARBA00022741"/>
    </source>
</evidence>
<dbReference type="eggNOG" id="COG1293">
    <property type="taxonomic scope" value="Bacteria"/>
</dbReference>
<dbReference type="Pfam" id="PF02568">
    <property type="entry name" value="ThiI"/>
    <property type="match status" value="1"/>
</dbReference>